<keyword evidence="8" id="KW-1185">Reference proteome</keyword>
<dbReference type="InterPro" id="IPR036291">
    <property type="entry name" value="NAD(P)-bd_dom_sf"/>
</dbReference>
<proteinExistence type="inferred from homology"/>
<comment type="caution">
    <text evidence="7">The sequence shown here is derived from an EMBL/GenBank/DDBJ whole genome shotgun (WGS) entry which is preliminary data.</text>
</comment>
<comment type="pathway">
    <text evidence="5">Lipid metabolism; fatty acid biosynthesis.</text>
</comment>
<feature type="binding site" evidence="4">
    <location>
        <begin position="12"/>
        <end position="15"/>
    </location>
    <ligand>
        <name>NADP(+)</name>
        <dbReference type="ChEBI" id="CHEBI:58349"/>
    </ligand>
</feature>
<evidence type="ECO:0000256" key="2">
    <source>
        <dbReference type="ARBA" id="ARBA00023002"/>
    </source>
</evidence>
<dbReference type="InterPro" id="IPR020904">
    <property type="entry name" value="Sc_DH/Rdtase_CS"/>
</dbReference>
<keyword evidence="5" id="KW-0275">Fatty acid biosynthesis</keyword>
<dbReference type="PRINTS" id="PR00081">
    <property type="entry name" value="GDHRDH"/>
</dbReference>
<gene>
    <name evidence="7" type="primary">fabG</name>
    <name evidence="7" type="ORF">K7J14_13225</name>
</gene>
<dbReference type="AlphaFoldDB" id="A0AAE3ELM0"/>
<dbReference type="PROSITE" id="PS00061">
    <property type="entry name" value="ADH_SHORT"/>
    <property type="match status" value="1"/>
</dbReference>
<dbReference type="Pfam" id="PF13561">
    <property type="entry name" value="adh_short_C2"/>
    <property type="match status" value="1"/>
</dbReference>
<evidence type="ECO:0000259" key="6">
    <source>
        <dbReference type="SMART" id="SM00822"/>
    </source>
</evidence>
<feature type="active site" description="Proton acceptor" evidence="3">
    <location>
        <position position="155"/>
    </location>
</feature>
<evidence type="ECO:0000256" key="4">
    <source>
        <dbReference type="PIRSR" id="PIRSR611284-2"/>
    </source>
</evidence>
<dbReference type="Proteomes" id="UP001198163">
    <property type="component" value="Unassembled WGS sequence"/>
</dbReference>
<dbReference type="SMART" id="SM00822">
    <property type="entry name" value="PKS_KR"/>
    <property type="match status" value="1"/>
</dbReference>
<feature type="domain" description="Ketoreductase" evidence="6">
    <location>
        <begin position="6"/>
        <end position="186"/>
    </location>
</feature>
<keyword evidence="5" id="KW-0276">Fatty acid metabolism</keyword>
<comment type="subunit">
    <text evidence="5">Homotetramer.</text>
</comment>
<comment type="function">
    <text evidence="5">Catalyzes the NADPH-dependent reduction of beta-ketoacyl-ACP substrates to beta-hydroxyacyl-ACP products, the first reductive step in the elongation cycle of fatty acid biosynthesis.</text>
</comment>
<feature type="binding site" evidence="4">
    <location>
        <begin position="155"/>
        <end position="159"/>
    </location>
    <ligand>
        <name>NADP(+)</name>
        <dbReference type="ChEBI" id="CHEBI:58349"/>
    </ligand>
</feature>
<keyword evidence="5" id="KW-0443">Lipid metabolism</keyword>
<keyword evidence="4 5" id="KW-0521">NADP</keyword>
<dbReference type="EC" id="1.1.1.100" evidence="5"/>
<dbReference type="CDD" id="cd05333">
    <property type="entry name" value="BKR_SDR_c"/>
    <property type="match status" value="1"/>
</dbReference>
<dbReference type="SUPFAM" id="SSF51735">
    <property type="entry name" value="NAD(P)-binding Rossmann-fold domains"/>
    <property type="match status" value="1"/>
</dbReference>
<dbReference type="GO" id="GO:0051287">
    <property type="term" value="F:NAD binding"/>
    <property type="evidence" value="ECO:0007669"/>
    <property type="project" value="UniProtKB-UniRule"/>
</dbReference>
<dbReference type="InterPro" id="IPR002347">
    <property type="entry name" value="SDR_fam"/>
</dbReference>
<keyword evidence="5" id="KW-0444">Lipid biosynthesis</keyword>
<dbReference type="GO" id="GO:0004316">
    <property type="term" value="F:3-oxoacyl-[acyl-carrier-protein] reductase (NADPH) activity"/>
    <property type="evidence" value="ECO:0007669"/>
    <property type="project" value="UniProtKB-UniRule"/>
</dbReference>
<dbReference type="NCBIfam" id="TIGR01830">
    <property type="entry name" value="3oxo_ACP_reduc"/>
    <property type="match status" value="1"/>
</dbReference>
<organism evidence="7 8">
    <name type="scientific">Teretinema zuelzerae</name>
    <dbReference type="NCBI Taxonomy" id="156"/>
    <lineage>
        <taxon>Bacteria</taxon>
        <taxon>Pseudomonadati</taxon>
        <taxon>Spirochaetota</taxon>
        <taxon>Spirochaetia</taxon>
        <taxon>Spirochaetales</taxon>
        <taxon>Treponemataceae</taxon>
        <taxon>Teretinema</taxon>
    </lineage>
</organism>
<name>A0AAE3ELM0_9SPIR</name>
<dbReference type="Gene3D" id="3.40.50.720">
    <property type="entry name" value="NAD(P)-binding Rossmann-like Domain"/>
    <property type="match status" value="1"/>
</dbReference>
<dbReference type="FunFam" id="3.40.50.720:FF:000173">
    <property type="entry name" value="3-oxoacyl-[acyl-carrier protein] reductase"/>
    <property type="match status" value="1"/>
</dbReference>
<dbReference type="PANTHER" id="PTHR42879">
    <property type="entry name" value="3-OXOACYL-(ACYL-CARRIER-PROTEIN) REDUCTASE"/>
    <property type="match status" value="1"/>
</dbReference>
<dbReference type="InterPro" id="IPR011284">
    <property type="entry name" value="3oxo_ACP_reduc"/>
</dbReference>
<evidence type="ECO:0000256" key="3">
    <source>
        <dbReference type="PIRSR" id="PIRSR611284-1"/>
    </source>
</evidence>
<comment type="similarity">
    <text evidence="1 5">Belongs to the short-chain dehydrogenases/reductases (SDR) family.</text>
</comment>
<evidence type="ECO:0000313" key="7">
    <source>
        <dbReference type="EMBL" id="MCD1655654.1"/>
    </source>
</evidence>
<dbReference type="GO" id="GO:0006633">
    <property type="term" value="P:fatty acid biosynthetic process"/>
    <property type="evidence" value="ECO:0007669"/>
    <property type="project" value="UniProtKB-KW"/>
</dbReference>
<evidence type="ECO:0000256" key="1">
    <source>
        <dbReference type="ARBA" id="ARBA00006484"/>
    </source>
</evidence>
<accession>A0AAE3ELM0</accession>
<sequence>MLLKGKTALITGASRGIGKEMARRFIEEGAAVWGLATKSSESARELAELAAQNGTVYHELIADIGNPDSVRPVIEAAVKESGGFSVLVNNAGITRDGLSFRMKLEDWETVLRVNLTGTFLVTQIVSSDMIRKRAGSIINLSSIVGLHGQGGQVNYAASKAGLIGYTKALAKETAGRGVRVNAIAPGFILTEMTDVIPEDAKKTWLETIPMKRAGTVQEVANAAVFLASDLSEYITAQVIGVDGGMGA</sequence>
<dbReference type="EMBL" id="JAINWA010000003">
    <property type="protein sequence ID" value="MCD1655654.1"/>
    <property type="molecule type" value="Genomic_DNA"/>
</dbReference>
<dbReference type="NCBIfam" id="NF009466">
    <property type="entry name" value="PRK12826.1-2"/>
    <property type="match status" value="1"/>
</dbReference>
<reference evidence="7" key="1">
    <citation type="submission" date="2021-08" db="EMBL/GenBank/DDBJ databases">
        <title>Comparative analyses of Brucepasteria parasyntrophica and Teretinema zuelzerae.</title>
        <authorList>
            <person name="Song Y."/>
            <person name="Brune A."/>
        </authorList>
    </citation>
    <scope>NUCLEOTIDE SEQUENCE</scope>
    <source>
        <strain evidence="7">DSM 1903</strain>
    </source>
</reference>
<protein>
    <recommendedName>
        <fullName evidence="5">3-oxoacyl-[acyl-carrier-protein] reductase</fullName>
        <ecNumber evidence="5">1.1.1.100</ecNumber>
    </recommendedName>
</protein>
<feature type="binding site" evidence="4">
    <location>
        <position position="90"/>
    </location>
    <ligand>
        <name>NADP(+)</name>
        <dbReference type="ChEBI" id="CHEBI:58349"/>
    </ligand>
</feature>
<comment type="catalytic activity">
    <reaction evidence="5">
        <text>a (3R)-hydroxyacyl-[ACP] + NADP(+) = a 3-oxoacyl-[ACP] + NADPH + H(+)</text>
        <dbReference type="Rhea" id="RHEA:17397"/>
        <dbReference type="Rhea" id="RHEA-COMP:9916"/>
        <dbReference type="Rhea" id="RHEA-COMP:9945"/>
        <dbReference type="ChEBI" id="CHEBI:15378"/>
        <dbReference type="ChEBI" id="CHEBI:57783"/>
        <dbReference type="ChEBI" id="CHEBI:58349"/>
        <dbReference type="ChEBI" id="CHEBI:78776"/>
        <dbReference type="ChEBI" id="CHEBI:78827"/>
        <dbReference type="EC" id="1.1.1.100"/>
    </reaction>
</comment>
<dbReference type="RefSeq" id="WP_230757220.1">
    <property type="nucleotide sequence ID" value="NZ_JAINWA010000003.1"/>
</dbReference>
<dbReference type="PRINTS" id="PR00080">
    <property type="entry name" value="SDRFAMILY"/>
</dbReference>
<evidence type="ECO:0000256" key="5">
    <source>
        <dbReference type="RuleBase" id="RU366074"/>
    </source>
</evidence>
<feature type="binding site" evidence="4">
    <location>
        <position position="188"/>
    </location>
    <ligand>
        <name>NADP(+)</name>
        <dbReference type="ChEBI" id="CHEBI:58349"/>
    </ligand>
</feature>
<dbReference type="InterPro" id="IPR050259">
    <property type="entry name" value="SDR"/>
</dbReference>
<dbReference type="PANTHER" id="PTHR42879:SF2">
    <property type="entry name" value="3-OXOACYL-[ACYL-CARRIER-PROTEIN] REDUCTASE FABG"/>
    <property type="match status" value="1"/>
</dbReference>
<evidence type="ECO:0000313" key="8">
    <source>
        <dbReference type="Proteomes" id="UP001198163"/>
    </source>
</evidence>
<dbReference type="InterPro" id="IPR057326">
    <property type="entry name" value="KR_dom"/>
</dbReference>
<keyword evidence="2 5" id="KW-0560">Oxidoreductase</keyword>